<feature type="binding site" evidence="5">
    <location>
        <position position="191"/>
    </location>
    <ligand>
        <name>ATP</name>
        <dbReference type="ChEBI" id="CHEBI:30616"/>
    </ligand>
</feature>
<evidence type="ECO:0000256" key="6">
    <source>
        <dbReference type="RuleBase" id="RU361200"/>
    </source>
</evidence>
<feature type="binding site" evidence="5">
    <location>
        <begin position="153"/>
        <end position="159"/>
    </location>
    <ligand>
        <name>ATP</name>
        <dbReference type="ChEBI" id="CHEBI:30616"/>
    </ligand>
</feature>
<dbReference type="Gene3D" id="3.30.1490.20">
    <property type="entry name" value="ATP-grasp fold, A domain"/>
    <property type="match status" value="1"/>
</dbReference>
<feature type="binding site" evidence="5">
    <location>
        <position position="214"/>
    </location>
    <ligand>
        <name>ATP</name>
        <dbReference type="ChEBI" id="CHEBI:30616"/>
    </ligand>
</feature>
<comment type="caution">
    <text evidence="8">The sequence shown here is derived from an EMBL/GenBank/DDBJ whole genome shotgun (WGS) entry which is preliminary data.</text>
</comment>
<organism evidence="8 9">
    <name type="scientific">Oecophyllibacter saccharovorans</name>
    <dbReference type="NCBI Taxonomy" id="2558360"/>
    <lineage>
        <taxon>Bacteria</taxon>
        <taxon>Pseudomonadati</taxon>
        <taxon>Pseudomonadota</taxon>
        <taxon>Alphaproteobacteria</taxon>
        <taxon>Acetobacterales</taxon>
        <taxon>Acetobacteraceae</taxon>
        <taxon>Oecophyllibacter</taxon>
    </lineage>
</organism>
<dbReference type="Proteomes" id="UP000315037">
    <property type="component" value="Unassembled WGS sequence"/>
</dbReference>
<sequence>MLTPLSLLPGATIGIIGGGQLGRMSAMAAARLGFRTHILSDTPQAPAAQTANELTVGAYDDPTVLEEFARTCDVITFEFENISLQGLKQLEAFCPVRPSRHILETSQDRVTEKTRLGKLGFPVAPWRSVPDRATLASLVEFSFPLILKTTRFGYDGKGQFRVNATEELAALENTDLPYPLVAEKKIDFARELSVMVARNEKGEMRSFTPTENHHRDGILRVCLAPAPISPQLARKAQEMAEKLARDLGLIGLLGVEMFEDARGNLLINEIAPRPHNSGHWTMDGCPVDQFEMHIRAVAGLPLPETRRHSDVFMHNLIGPEGMACVPELLEENAACVHLYGKQEARPGRKMGHVNRLYPFGALPGPLTLSSLSPLEAEPIQN</sequence>
<keyword evidence="1 5" id="KW-0436">Ligase</keyword>
<dbReference type="SUPFAM" id="SSF52440">
    <property type="entry name" value="PreATP-grasp domain"/>
    <property type="match status" value="1"/>
</dbReference>
<dbReference type="InterPro" id="IPR003135">
    <property type="entry name" value="ATP-grasp_carboxylate-amine"/>
</dbReference>
<proteinExistence type="inferred from homology"/>
<keyword evidence="4 5" id="KW-0067">ATP-binding</keyword>
<reference evidence="8 9" key="1">
    <citation type="submission" date="2019-03" db="EMBL/GenBank/DDBJ databases">
        <title>The complete genome sequence of Neokomagataea sp. Jb2 NBRC113641.</title>
        <authorList>
            <person name="Chua K.-O."/>
            <person name="Chan K.-G."/>
            <person name="See-Too W.-S."/>
        </authorList>
    </citation>
    <scope>NUCLEOTIDE SEQUENCE [LARGE SCALE GENOMIC DNA]</scope>
    <source>
        <strain evidence="8 9">Jb2</strain>
    </source>
</reference>
<dbReference type="GO" id="GO:0006189">
    <property type="term" value="P:'de novo' IMP biosynthetic process"/>
    <property type="evidence" value="ECO:0007669"/>
    <property type="project" value="UniProtKB-UniRule"/>
</dbReference>
<dbReference type="NCBIfam" id="NF004676">
    <property type="entry name" value="PRK06019.1-2"/>
    <property type="match status" value="1"/>
</dbReference>
<dbReference type="GO" id="GO:0005524">
    <property type="term" value="F:ATP binding"/>
    <property type="evidence" value="ECO:0007669"/>
    <property type="project" value="UniProtKB-UniRule"/>
</dbReference>
<dbReference type="NCBIfam" id="TIGR01161">
    <property type="entry name" value="purK"/>
    <property type="match status" value="1"/>
</dbReference>
<dbReference type="Gene3D" id="3.30.470.20">
    <property type="entry name" value="ATP-grasp fold, B domain"/>
    <property type="match status" value="1"/>
</dbReference>
<dbReference type="PROSITE" id="PS50975">
    <property type="entry name" value="ATP_GRASP"/>
    <property type="match status" value="1"/>
</dbReference>
<evidence type="ECO:0000313" key="9">
    <source>
        <dbReference type="Proteomes" id="UP000315037"/>
    </source>
</evidence>
<dbReference type="Pfam" id="PF22660">
    <property type="entry name" value="RS_preATP-grasp-like"/>
    <property type="match status" value="1"/>
</dbReference>
<dbReference type="NCBIfam" id="NF004679">
    <property type="entry name" value="PRK06019.1-5"/>
    <property type="match status" value="1"/>
</dbReference>
<comment type="catalytic activity">
    <reaction evidence="5 6">
        <text>5-amino-1-(5-phospho-beta-D-ribosyl)imidazole + hydrogencarbonate + ATP = 5-carboxyamino-1-(5-phospho-D-ribosyl)imidazole + ADP + phosphate + 2 H(+)</text>
        <dbReference type="Rhea" id="RHEA:19317"/>
        <dbReference type="ChEBI" id="CHEBI:15378"/>
        <dbReference type="ChEBI" id="CHEBI:17544"/>
        <dbReference type="ChEBI" id="CHEBI:30616"/>
        <dbReference type="ChEBI" id="CHEBI:43474"/>
        <dbReference type="ChEBI" id="CHEBI:58730"/>
        <dbReference type="ChEBI" id="CHEBI:137981"/>
        <dbReference type="ChEBI" id="CHEBI:456216"/>
        <dbReference type="EC" id="6.3.4.18"/>
    </reaction>
</comment>
<keyword evidence="3 5" id="KW-0658">Purine biosynthesis</keyword>
<comment type="similarity">
    <text evidence="5 6">Belongs to the PurK/PurT family.</text>
</comment>
<dbReference type="InterPro" id="IPR005875">
    <property type="entry name" value="PurK"/>
</dbReference>
<evidence type="ECO:0000256" key="5">
    <source>
        <dbReference type="HAMAP-Rule" id="MF_01928"/>
    </source>
</evidence>
<dbReference type="UniPathway" id="UPA00074">
    <property type="reaction ID" value="UER00942"/>
</dbReference>
<dbReference type="GO" id="GO:0004638">
    <property type="term" value="F:phosphoribosylaminoimidazole carboxylase activity"/>
    <property type="evidence" value="ECO:0007669"/>
    <property type="project" value="InterPro"/>
</dbReference>
<keyword evidence="2 5" id="KW-0547">Nucleotide-binding</keyword>
<dbReference type="RefSeq" id="WP_165600113.1">
    <property type="nucleotide sequence ID" value="NZ_SORZ01000001.1"/>
</dbReference>
<dbReference type="HAMAP" id="MF_01928">
    <property type="entry name" value="PurK"/>
    <property type="match status" value="1"/>
</dbReference>
<dbReference type="NCBIfam" id="NF004675">
    <property type="entry name" value="PRK06019.1-1"/>
    <property type="match status" value="1"/>
</dbReference>
<dbReference type="SUPFAM" id="SSF51246">
    <property type="entry name" value="Rudiment single hybrid motif"/>
    <property type="match status" value="1"/>
</dbReference>
<keyword evidence="9" id="KW-1185">Reference proteome</keyword>
<feature type="binding site" evidence="5">
    <location>
        <begin position="183"/>
        <end position="186"/>
    </location>
    <ligand>
        <name>ATP</name>
        <dbReference type="ChEBI" id="CHEBI:30616"/>
    </ligand>
</feature>
<dbReference type="Pfam" id="PF17769">
    <property type="entry name" value="PurK_C"/>
    <property type="match status" value="1"/>
</dbReference>
<dbReference type="GO" id="GO:0034028">
    <property type="term" value="F:5-(carboxyamino)imidazole ribonucleotide synthase activity"/>
    <property type="evidence" value="ECO:0007669"/>
    <property type="project" value="UniProtKB-UniRule"/>
</dbReference>
<dbReference type="InterPro" id="IPR040686">
    <property type="entry name" value="PurK_C"/>
</dbReference>
<feature type="binding site" evidence="5">
    <location>
        <position position="148"/>
    </location>
    <ligand>
        <name>ATP</name>
        <dbReference type="ChEBI" id="CHEBI:30616"/>
    </ligand>
</feature>
<evidence type="ECO:0000256" key="1">
    <source>
        <dbReference type="ARBA" id="ARBA00022598"/>
    </source>
</evidence>
<dbReference type="PANTHER" id="PTHR11609:SF5">
    <property type="entry name" value="PHOSPHORIBOSYLAMINOIMIDAZOLE CARBOXYLASE"/>
    <property type="match status" value="1"/>
</dbReference>
<gene>
    <name evidence="5 6" type="primary">purK</name>
    <name evidence="8" type="ORF">E3202_01255</name>
</gene>
<dbReference type="InterPro" id="IPR011054">
    <property type="entry name" value="Rudment_hybrid_motif"/>
</dbReference>
<comment type="function">
    <text evidence="5">Catalyzes the ATP-dependent conversion of 5-aminoimidazole ribonucleotide (AIR) and HCO(3)(-) to N5-carboxyaminoimidazole ribonucleotide (N5-CAIR).</text>
</comment>
<dbReference type="InterPro" id="IPR011761">
    <property type="entry name" value="ATP-grasp"/>
</dbReference>
<feature type="domain" description="ATP-grasp" evidence="7">
    <location>
        <begin position="113"/>
        <end position="298"/>
    </location>
</feature>
<comment type="subunit">
    <text evidence="5 6">Homodimer.</text>
</comment>
<evidence type="ECO:0000313" key="8">
    <source>
        <dbReference type="EMBL" id="TPW35625.1"/>
    </source>
</evidence>
<dbReference type="AlphaFoldDB" id="A0A506UQI4"/>
<dbReference type="InterPro" id="IPR013815">
    <property type="entry name" value="ATP_grasp_subdomain_1"/>
</dbReference>
<accession>A0A506UQI4</accession>
<feature type="binding site" evidence="5">
    <location>
        <position position="109"/>
    </location>
    <ligand>
        <name>ATP</name>
        <dbReference type="ChEBI" id="CHEBI:30616"/>
    </ligand>
</feature>
<dbReference type="PANTHER" id="PTHR11609">
    <property type="entry name" value="PURINE BIOSYNTHESIS PROTEIN 6/7, PUR6/7"/>
    <property type="match status" value="1"/>
</dbReference>
<dbReference type="GO" id="GO:0005829">
    <property type="term" value="C:cytosol"/>
    <property type="evidence" value="ECO:0007669"/>
    <property type="project" value="TreeGrafter"/>
</dbReference>
<dbReference type="EMBL" id="SORZ01000001">
    <property type="protein sequence ID" value="TPW35625.1"/>
    <property type="molecule type" value="Genomic_DNA"/>
</dbReference>
<dbReference type="FunFam" id="3.40.50.20:FF:000016">
    <property type="entry name" value="N5-carboxyaminoimidazole ribonucleotide synthase"/>
    <property type="match status" value="1"/>
</dbReference>
<evidence type="ECO:0000256" key="2">
    <source>
        <dbReference type="ARBA" id="ARBA00022741"/>
    </source>
</evidence>
<dbReference type="SUPFAM" id="SSF56059">
    <property type="entry name" value="Glutathione synthetase ATP-binding domain-like"/>
    <property type="match status" value="1"/>
</dbReference>
<protein>
    <recommendedName>
        <fullName evidence="5 6">N5-carboxyaminoimidazole ribonucleotide synthase</fullName>
        <shortName evidence="5 6">N5-CAIR synthase</shortName>
        <ecNumber evidence="5 6">6.3.4.18</ecNumber>
    </recommendedName>
    <alternativeName>
        <fullName evidence="5 6">5-(carboxyamino)imidazole ribonucleotide synthetase</fullName>
    </alternativeName>
</protein>
<dbReference type="Pfam" id="PF02222">
    <property type="entry name" value="ATP-grasp"/>
    <property type="match status" value="1"/>
</dbReference>
<comment type="pathway">
    <text evidence="5 6">Purine metabolism; IMP biosynthesis via de novo pathway; 5-amino-1-(5-phospho-D-ribosyl)imidazole-4-carboxylate from 5-amino-1-(5-phospho-D-ribosyl)imidazole (N5-CAIR route): step 1/2.</text>
</comment>
<feature type="binding site" evidence="5">
    <location>
        <begin position="268"/>
        <end position="269"/>
    </location>
    <ligand>
        <name>ATP</name>
        <dbReference type="ChEBI" id="CHEBI:30616"/>
    </ligand>
</feature>
<comment type="function">
    <text evidence="6">Catalyzes the ATP-dependent conversion of 5-aminoimidazole ribonucleotide (AIR) and HCO(3)- to N5-carboxyaminoimidazole ribonucleotide (N5-CAIR).</text>
</comment>
<evidence type="ECO:0000256" key="4">
    <source>
        <dbReference type="ARBA" id="ARBA00022840"/>
    </source>
</evidence>
<dbReference type="GO" id="GO:0046872">
    <property type="term" value="F:metal ion binding"/>
    <property type="evidence" value="ECO:0007669"/>
    <property type="project" value="InterPro"/>
</dbReference>
<evidence type="ECO:0000259" key="7">
    <source>
        <dbReference type="PROSITE" id="PS50975"/>
    </source>
</evidence>
<evidence type="ECO:0000256" key="3">
    <source>
        <dbReference type="ARBA" id="ARBA00022755"/>
    </source>
</evidence>
<dbReference type="InterPro" id="IPR054350">
    <property type="entry name" value="PurT/PurK_preATP-grasp"/>
</dbReference>
<name>A0A506UQI4_9PROT</name>
<dbReference type="Gene3D" id="3.40.50.20">
    <property type="match status" value="1"/>
</dbReference>
<dbReference type="InterPro" id="IPR016185">
    <property type="entry name" value="PreATP-grasp_dom_sf"/>
</dbReference>
<dbReference type="EC" id="6.3.4.18" evidence="5 6"/>